<dbReference type="EMBL" id="BNCI01000002">
    <property type="protein sequence ID" value="GHF26828.1"/>
    <property type="molecule type" value="Genomic_DNA"/>
</dbReference>
<proteinExistence type="inferred from homology"/>
<dbReference type="AlphaFoldDB" id="A0A919AWS6"/>
<keyword evidence="4" id="KW-1185">Reference proteome</keyword>
<comment type="caution">
    <text evidence="3">The sequence shown here is derived from an EMBL/GenBank/DDBJ whole genome shotgun (WGS) entry which is preliminary data.</text>
</comment>
<dbReference type="PANTHER" id="PTHR43943">
    <property type="entry name" value="DEHYDROGENASE/REDUCTASE (SDR FAMILY) MEMBER 4"/>
    <property type="match status" value="1"/>
</dbReference>
<evidence type="ECO:0000313" key="4">
    <source>
        <dbReference type="Proteomes" id="UP000630923"/>
    </source>
</evidence>
<reference evidence="3" key="1">
    <citation type="journal article" date="2014" name="Int. J. Syst. Evol. Microbiol.">
        <title>Complete genome sequence of Corynebacterium casei LMG S-19264T (=DSM 44701T), isolated from a smear-ripened cheese.</title>
        <authorList>
            <consortium name="US DOE Joint Genome Institute (JGI-PGF)"/>
            <person name="Walter F."/>
            <person name="Albersmeier A."/>
            <person name="Kalinowski J."/>
            <person name="Ruckert C."/>
        </authorList>
    </citation>
    <scope>NUCLEOTIDE SEQUENCE</scope>
    <source>
        <strain evidence="3">KCTC 42590</strain>
    </source>
</reference>
<dbReference type="Pfam" id="PF13561">
    <property type="entry name" value="adh_short_C2"/>
    <property type="match status" value="1"/>
</dbReference>
<dbReference type="Gene3D" id="3.40.50.720">
    <property type="entry name" value="NAD(P)-binding Rossmann-like Domain"/>
    <property type="match status" value="1"/>
</dbReference>
<dbReference type="PRINTS" id="PR00081">
    <property type="entry name" value="GDHRDH"/>
</dbReference>
<reference evidence="3" key="2">
    <citation type="submission" date="2020-09" db="EMBL/GenBank/DDBJ databases">
        <authorList>
            <person name="Sun Q."/>
            <person name="Kim S."/>
        </authorList>
    </citation>
    <scope>NUCLEOTIDE SEQUENCE</scope>
    <source>
        <strain evidence="3">KCTC 42590</strain>
    </source>
</reference>
<dbReference type="InterPro" id="IPR036291">
    <property type="entry name" value="NAD(P)-bd_dom_sf"/>
</dbReference>
<gene>
    <name evidence="3" type="ORF">GCM10017044_22330</name>
</gene>
<dbReference type="FunFam" id="3.40.50.720:FF:000084">
    <property type="entry name" value="Short-chain dehydrogenase reductase"/>
    <property type="match status" value="1"/>
</dbReference>
<accession>A0A919AWS6</accession>
<dbReference type="SUPFAM" id="SSF51735">
    <property type="entry name" value="NAD(P)-binding Rossmann-fold domains"/>
    <property type="match status" value="1"/>
</dbReference>
<comment type="similarity">
    <text evidence="1">Belongs to the short-chain dehydrogenases/reductases (SDR) family.</text>
</comment>
<evidence type="ECO:0000256" key="2">
    <source>
        <dbReference type="ARBA" id="ARBA00023002"/>
    </source>
</evidence>
<organism evidence="3 4">
    <name type="scientific">Kordiimonas sediminis</name>
    <dbReference type="NCBI Taxonomy" id="1735581"/>
    <lineage>
        <taxon>Bacteria</taxon>
        <taxon>Pseudomonadati</taxon>
        <taxon>Pseudomonadota</taxon>
        <taxon>Alphaproteobacteria</taxon>
        <taxon>Kordiimonadales</taxon>
        <taxon>Kordiimonadaceae</taxon>
        <taxon>Kordiimonas</taxon>
    </lineage>
</organism>
<dbReference type="PANTHER" id="PTHR43943:SF17">
    <property type="entry name" value="3-PHENYLPROPIONATE-DIHYDRODIOL_CINNAMIC ACID-DIHYDRODIOL DEHYDROGENASE"/>
    <property type="match status" value="1"/>
</dbReference>
<protein>
    <submittedName>
        <fullName evidence="3">3-ketoacyl-ACP reductase</fullName>
    </submittedName>
</protein>
<evidence type="ECO:0000313" key="3">
    <source>
        <dbReference type="EMBL" id="GHF26828.1"/>
    </source>
</evidence>
<dbReference type="GO" id="GO:0016491">
    <property type="term" value="F:oxidoreductase activity"/>
    <property type="evidence" value="ECO:0007669"/>
    <property type="project" value="UniProtKB-KW"/>
</dbReference>
<dbReference type="InterPro" id="IPR002347">
    <property type="entry name" value="SDR_fam"/>
</dbReference>
<sequence length="252" mass="25972">MDLGLKGRRALVTGGSRGIGFATVRKLASEGANVRFCARTQSDIDRAVDACRDLPGQVTGGACNVSDSESLAQFILETADMLDGLDIVVPNVSGGATPGQAGWQSAVQTDLMGTVTTCEVALPLIADTGGGAITVISSISGLEQTGGVSAYGTVKSALISYAAQLSETAVTQHVRVNSVSPGPIYIEDGFWGQVKRQNPEMYNAVEARHGSARLGTADEVANVVAFLSSEAASWVTGTNVKVDGGFTKGIQF</sequence>
<dbReference type="Proteomes" id="UP000630923">
    <property type="component" value="Unassembled WGS sequence"/>
</dbReference>
<keyword evidence="2" id="KW-0560">Oxidoreductase</keyword>
<name>A0A919AWS6_9PROT</name>
<dbReference type="RefSeq" id="WP_191252982.1">
    <property type="nucleotide sequence ID" value="NZ_BNCI01000002.1"/>
</dbReference>
<evidence type="ECO:0000256" key="1">
    <source>
        <dbReference type="ARBA" id="ARBA00006484"/>
    </source>
</evidence>